<gene>
    <name evidence="2" type="ORF">EZI54_20595</name>
</gene>
<evidence type="ECO:0000313" key="2">
    <source>
        <dbReference type="EMBL" id="TBW48852.1"/>
    </source>
</evidence>
<keyword evidence="3" id="KW-1185">Reference proteome</keyword>
<dbReference type="Proteomes" id="UP000313645">
    <property type="component" value="Unassembled WGS sequence"/>
</dbReference>
<dbReference type="RefSeq" id="WP_131483782.1">
    <property type="nucleotide sequence ID" value="NZ_SJDL01000045.1"/>
</dbReference>
<keyword evidence="1" id="KW-0175">Coiled coil</keyword>
<evidence type="ECO:0000313" key="3">
    <source>
        <dbReference type="Proteomes" id="UP000313645"/>
    </source>
</evidence>
<name>A0ABY1ZES0_9GAMM</name>
<organism evidence="2 3">
    <name type="scientific">Marinobacter halodurans</name>
    <dbReference type="NCBI Taxonomy" id="2528979"/>
    <lineage>
        <taxon>Bacteria</taxon>
        <taxon>Pseudomonadati</taxon>
        <taxon>Pseudomonadota</taxon>
        <taxon>Gammaproteobacteria</taxon>
        <taxon>Pseudomonadales</taxon>
        <taxon>Marinobacteraceae</taxon>
        <taxon>Marinobacter</taxon>
    </lineage>
</organism>
<comment type="caution">
    <text evidence="2">The sequence shown here is derived from an EMBL/GenBank/DDBJ whole genome shotgun (WGS) entry which is preliminary data.</text>
</comment>
<sequence>MEIKTFEDLIDWARQLHAHLARSLGESVDGNRNERASALLSYLSQHESELERITAEFEKQADPKVMKTRLYDFYNHKPFDSYRKPDHYYAKLSFDEIAVEIFYFHDELMALYRSLLRKAELREVADLVEELLEMEENESMRLARQVRSMDDI</sequence>
<evidence type="ECO:0000256" key="1">
    <source>
        <dbReference type="SAM" id="Coils"/>
    </source>
</evidence>
<reference evidence="2 3" key="1">
    <citation type="submission" date="2019-02" db="EMBL/GenBank/DDBJ databases">
        <title>Marinobacter halodurans sp. nov., a marine bacterium isolated from sea tidal flat.</title>
        <authorList>
            <person name="Yoo Y."/>
            <person name="Lee D.W."/>
            <person name="Kim B.S."/>
            <person name="Kim J.-J."/>
        </authorList>
    </citation>
    <scope>NUCLEOTIDE SEQUENCE [LARGE SCALE GENOMIC DNA]</scope>
    <source>
        <strain evidence="2 3">YJ-S3-2</strain>
    </source>
</reference>
<accession>A0ABY1ZES0</accession>
<protein>
    <submittedName>
        <fullName evidence="2">ATPase</fullName>
    </submittedName>
</protein>
<proteinExistence type="predicted"/>
<feature type="coiled-coil region" evidence="1">
    <location>
        <begin position="117"/>
        <end position="145"/>
    </location>
</feature>
<dbReference type="EMBL" id="SJDL01000045">
    <property type="protein sequence ID" value="TBW48852.1"/>
    <property type="molecule type" value="Genomic_DNA"/>
</dbReference>